<protein>
    <submittedName>
        <fullName evidence="1">Uncharacterized protein</fullName>
    </submittedName>
</protein>
<gene>
    <name evidence="1" type="ORF">HMPREF9432_01636</name>
</gene>
<proteinExistence type="predicted"/>
<name>A0ABP2MNW2_9FIRM</name>
<dbReference type="EMBL" id="ADGH01000016">
    <property type="protein sequence ID" value="EHG23962.1"/>
    <property type="molecule type" value="Genomic_DNA"/>
</dbReference>
<dbReference type="Proteomes" id="UP000003175">
    <property type="component" value="Unassembled WGS sequence"/>
</dbReference>
<sequence>MKLYTGIQIVIDTVVKRGLQIIDAPAMKVQ</sequence>
<evidence type="ECO:0000313" key="1">
    <source>
        <dbReference type="EMBL" id="EHG23962.1"/>
    </source>
</evidence>
<organism evidence="1 2">
    <name type="scientific">Selenomonas noxia F0398</name>
    <dbReference type="NCBI Taxonomy" id="702437"/>
    <lineage>
        <taxon>Bacteria</taxon>
        <taxon>Bacillati</taxon>
        <taxon>Bacillota</taxon>
        <taxon>Negativicutes</taxon>
        <taxon>Selenomonadales</taxon>
        <taxon>Selenomonadaceae</taxon>
        <taxon>Selenomonas</taxon>
    </lineage>
</organism>
<evidence type="ECO:0000313" key="2">
    <source>
        <dbReference type="Proteomes" id="UP000003175"/>
    </source>
</evidence>
<reference evidence="1 2" key="1">
    <citation type="submission" date="2011-08" db="EMBL/GenBank/DDBJ databases">
        <title>The Genome Sequence of Selenomonas noxia F0398.</title>
        <authorList>
            <consortium name="The Broad Institute Genome Sequencing Platform"/>
            <person name="Earl A."/>
            <person name="Ward D."/>
            <person name="Feldgarden M."/>
            <person name="Gevers D."/>
            <person name="Izard J."/>
            <person name="Ganesan A."/>
            <person name="Blanton J.M."/>
            <person name="Baranova O.V."/>
            <person name="Tanner A.C."/>
            <person name="Dewhirst F.E."/>
            <person name="Young S.K."/>
            <person name="Zeng Q."/>
            <person name="Gargeya S."/>
            <person name="Fitzgerald M."/>
            <person name="Haas B."/>
            <person name="Abouelleil A."/>
            <person name="Alvarado L."/>
            <person name="Arachchi H.M."/>
            <person name="Berlin A."/>
            <person name="Brown A."/>
            <person name="Chapman S.B."/>
            <person name="Chen Z."/>
            <person name="Dunbar C."/>
            <person name="Freedman E."/>
            <person name="Gearin G."/>
            <person name="Gellesch M."/>
            <person name="Goldberg J."/>
            <person name="Griggs A."/>
            <person name="Gujja S."/>
            <person name="Heiman D."/>
            <person name="Howarth C."/>
            <person name="Larson L."/>
            <person name="Lui A."/>
            <person name="MacDonald P.J.P."/>
            <person name="Montmayeur A."/>
            <person name="Murphy C."/>
            <person name="Neiman D."/>
            <person name="Pearson M."/>
            <person name="Priest M."/>
            <person name="Roberts A."/>
            <person name="Saif S."/>
            <person name="Shea T."/>
            <person name="Shenoy N."/>
            <person name="Sisk P."/>
            <person name="Stolte C."/>
            <person name="Sykes S."/>
            <person name="Wortman J."/>
            <person name="Nusbaum C."/>
            <person name="Birren B."/>
        </authorList>
    </citation>
    <scope>NUCLEOTIDE SEQUENCE [LARGE SCALE GENOMIC DNA]</scope>
    <source>
        <strain evidence="1 2">F0398</strain>
    </source>
</reference>
<accession>A0ABP2MNW2</accession>
<comment type="caution">
    <text evidence="1">The sequence shown here is derived from an EMBL/GenBank/DDBJ whole genome shotgun (WGS) entry which is preliminary data.</text>
</comment>
<keyword evidence="2" id="KW-1185">Reference proteome</keyword>